<proteinExistence type="predicted"/>
<reference evidence="1" key="1">
    <citation type="submission" date="2019-11" db="EMBL/GenBank/DDBJ databases">
        <authorList>
            <person name="Kojima H."/>
        </authorList>
    </citation>
    <scope>NUCLEOTIDE SEQUENCE</scope>
    <source>
        <strain evidence="1">H1576</strain>
    </source>
</reference>
<dbReference type="Proteomes" id="UP000671852">
    <property type="component" value="Chromosome"/>
</dbReference>
<dbReference type="InterPro" id="IPR007485">
    <property type="entry name" value="LPS_assembly_LptE"/>
</dbReference>
<dbReference type="KEGG" id="saqt:GJV85_03035"/>
<name>A0A975B2I6_9BACT</name>
<accession>A0A975B2I6</accession>
<organism evidence="1 2">
    <name type="scientific">Sulfurimonas aquatica</name>
    <dbReference type="NCBI Taxonomy" id="2672570"/>
    <lineage>
        <taxon>Bacteria</taxon>
        <taxon>Pseudomonadati</taxon>
        <taxon>Campylobacterota</taxon>
        <taxon>Epsilonproteobacteria</taxon>
        <taxon>Campylobacterales</taxon>
        <taxon>Sulfurimonadaceae</taxon>
        <taxon>Sulfurimonas</taxon>
    </lineage>
</organism>
<dbReference type="EMBL" id="CP046072">
    <property type="protein sequence ID" value="QSZ43052.1"/>
    <property type="molecule type" value="Genomic_DNA"/>
</dbReference>
<sequence>MYFVLRLSLGVILLLQLSSCGYKPSAKYAREIIGTKISTSVVISSQDPENTVLIKDAVDSAIIGIFHASLSSRDRSDTHLNFSISKPTYTPLQYNDNGFVISYRATIMLKIQRQTKDMIKNYSELGTYDFAVVPNAVLTDQERFDAIRYSATKAISAFIARVSAEGSQQIGR</sequence>
<dbReference type="AlphaFoldDB" id="A0A975B2I6"/>
<dbReference type="GO" id="GO:0019867">
    <property type="term" value="C:outer membrane"/>
    <property type="evidence" value="ECO:0007669"/>
    <property type="project" value="InterPro"/>
</dbReference>
<evidence type="ECO:0000313" key="1">
    <source>
        <dbReference type="EMBL" id="QSZ43052.1"/>
    </source>
</evidence>
<keyword evidence="2" id="KW-1185">Reference proteome</keyword>
<dbReference type="Pfam" id="PF04390">
    <property type="entry name" value="LptE"/>
    <property type="match status" value="1"/>
</dbReference>
<protein>
    <submittedName>
        <fullName evidence="1">Uncharacterized protein</fullName>
    </submittedName>
</protein>
<dbReference type="GO" id="GO:0043165">
    <property type="term" value="P:Gram-negative-bacterium-type cell outer membrane assembly"/>
    <property type="evidence" value="ECO:0007669"/>
    <property type="project" value="InterPro"/>
</dbReference>
<reference evidence="1" key="2">
    <citation type="submission" date="2021-04" db="EMBL/GenBank/DDBJ databases">
        <title>Isolation and characterization of a novel species of the genus Sulfurimonas.</title>
        <authorList>
            <person name="Fukui M."/>
        </authorList>
    </citation>
    <scope>NUCLEOTIDE SEQUENCE</scope>
    <source>
        <strain evidence="1">H1576</strain>
    </source>
</reference>
<evidence type="ECO:0000313" key="2">
    <source>
        <dbReference type="Proteomes" id="UP000671852"/>
    </source>
</evidence>
<gene>
    <name evidence="1" type="ORF">GJV85_03035</name>
</gene>